<reference evidence="9" key="1">
    <citation type="journal article" date="2014" name="Int. J. Syst. Evol. Microbiol.">
        <title>Complete genome sequence of Corynebacterium casei LMG S-19264T (=DSM 44701T), isolated from a smear-ripened cheese.</title>
        <authorList>
            <consortium name="US DOE Joint Genome Institute (JGI-PGF)"/>
            <person name="Walter F."/>
            <person name="Albersmeier A."/>
            <person name="Kalinowski J."/>
            <person name="Ruckert C."/>
        </authorList>
    </citation>
    <scope>NUCLEOTIDE SEQUENCE</scope>
    <source>
        <strain evidence="9">CGMCC 1.12214</strain>
    </source>
</reference>
<reference evidence="9" key="2">
    <citation type="submission" date="2020-09" db="EMBL/GenBank/DDBJ databases">
        <authorList>
            <person name="Sun Q."/>
            <person name="Zhou Y."/>
        </authorList>
    </citation>
    <scope>NUCLEOTIDE SEQUENCE</scope>
    <source>
        <strain evidence="9">CGMCC 1.12214</strain>
    </source>
</reference>
<dbReference type="InterPro" id="IPR003834">
    <property type="entry name" value="Cyt_c_assmbl_TM_dom"/>
</dbReference>
<organism evidence="9 10">
    <name type="scientific">Alsobacter metallidurans</name>
    <dbReference type="NCBI Taxonomy" id="340221"/>
    <lineage>
        <taxon>Bacteria</taxon>
        <taxon>Pseudomonadati</taxon>
        <taxon>Pseudomonadota</taxon>
        <taxon>Alphaproteobacteria</taxon>
        <taxon>Hyphomicrobiales</taxon>
        <taxon>Alsobacteraceae</taxon>
        <taxon>Alsobacter</taxon>
    </lineage>
</organism>
<evidence type="ECO:0000256" key="6">
    <source>
        <dbReference type="ARBA" id="ARBA00023136"/>
    </source>
</evidence>
<dbReference type="GO" id="GO:0016020">
    <property type="term" value="C:membrane"/>
    <property type="evidence" value="ECO:0007669"/>
    <property type="project" value="UniProtKB-SubCell"/>
</dbReference>
<dbReference type="PANTHER" id="PTHR31272:SF4">
    <property type="entry name" value="CYTOCHROME C-TYPE BIOGENESIS PROTEIN HI_1454-RELATED"/>
    <property type="match status" value="1"/>
</dbReference>
<feature type="transmembrane region" description="Helical" evidence="7">
    <location>
        <begin position="93"/>
        <end position="112"/>
    </location>
</feature>
<dbReference type="GO" id="GO:0017004">
    <property type="term" value="P:cytochrome complex assembly"/>
    <property type="evidence" value="ECO:0007669"/>
    <property type="project" value="UniProtKB-KW"/>
</dbReference>
<evidence type="ECO:0000256" key="1">
    <source>
        <dbReference type="ARBA" id="ARBA00004141"/>
    </source>
</evidence>
<dbReference type="Pfam" id="PF02683">
    <property type="entry name" value="DsbD_TM"/>
    <property type="match status" value="1"/>
</dbReference>
<evidence type="ECO:0000256" key="2">
    <source>
        <dbReference type="ARBA" id="ARBA00006143"/>
    </source>
</evidence>
<feature type="transmembrane region" description="Helical" evidence="7">
    <location>
        <begin position="12"/>
        <end position="35"/>
    </location>
</feature>
<comment type="subcellular location">
    <subcellularLocation>
        <location evidence="1">Membrane</location>
        <topology evidence="1">Multi-pass membrane protein</topology>
    </subcellularLocation>
</comment>
<keyword evidence="3 7" id="KW-0812">Transmembrane</keyword>
<keyword evidence="6 7" id="KW-0472">Membrane</keyword>
<evidence type="ECO:0000256" key="5">
    <source>
        <dbReference type="ARBA" id="ARBA00022989"/>
    </source>
</evidence>
<feature type="transmembrane region" description="Helical" evidence="7">
    <location>
        <begin position="208"/>
        <end position="234"/>
    </location>
</feature>
<evidence type="ECO:0000259" key="8">
    <source>
        <dbReference type="Pfam" id="PF02683"/>
    </source>
</evidence>
<name>A0A917I6I2_9HYPH</name>
<evidence type="ECO:0000313" key="9">
    <source>
        <dbReference type="EMBL" id="GGH14990.1"/>
    </source>
</evidence>
<comment type="similarity">
    <text evidence="2">Belongs to the DsbD family.</text>
</comment>
<accession>A0A917I6I2</accession>
<dbReference type="PANTHER" id="PTHR31272">
    <property type="entry name" value="CYTOCHROME C-TYPE BIOGENESIS PROTEIN HI_1454-RELATED"/>
    <property type="match status" value="1"/>
</dbReference>
<evidence type="ECO:0000256" key="7">
    <source>
        <dbReference type="SAM" id="Phobius"/>
    </source>
</evidence>
<sequence length="244" mass="24964">MSTLTTIGYATAFAAGAVSFLSPCVLPLVPGYVSYVAGQNVGSSDATPDRSTLRTLTLSTCFVLGFSTIFVALGAGASAFGSALNTFRFELNFLGGVIVIVFGLFTAGLLNLPWLKRELRWHGDPPGRGPVAAYLLGAAFAFGWTPCIGPVLGAILALTASSTASSGVLLLAAYSLGLGVPFVLAALFLSGFVAHLKNLRRTGRALQIGAGGVMIAMGVAMITGHITSIAIFFLEVFPALGGIG</sequence>
<dbReference type="EMBL" id="BMES01000001">
    <property type="protein sequence ID" value="GGH14990.1"/>
    <property type="molecule type" value="Genomic_DNA"/>
</dbReference>
<dbReference type="Proteomes" id="UP000603912">
    <property type="component" value="Unassembled WGS sequence"/>
</dbReference>
<feature type="transmembrane region" description="Helical" evidence="7">
    <location>
        <begin position="171"/>
        <end position="196"/>
    </location>
</feature>
<evidence type="ECO:0000256" key="4">
    <source>
        <dbReference type="ARBA" id="ARBA00022748"/>
    </source>
</evidence>
<evidence type="ECO:0000313" key="10">
    <source>
        <dbReference type="Proteomes" id="UP000603912"/>
    </source>
</evidence>
<feature type="domain" description="Cytochrome C biogenesis protein transmembrane" evidence="8">
    <location>
        <begin position="10"/>
        <end position="196"/>
    </location>
</feature>
<protein>
    <submittedName>
        <fullName evidence="9">Cytochrome C biogenesis protein CcdA</fullName>
    </submittedName>
</protein>
<dbReference type="AlphaFoldDB" id="A0A917I6I2"/>
<keyword evidence="5 7" id="KW-1133">Transmembrane helix</keyword>
<feature type="transmembrane region" description="Helical" evidence="7">
    <location>
        <begin position="133"/>
        <end position="159"/>
    </location>
</feature>
<keyword evidence="4" id="KW-0201">Cytochrome c-type biogenesis</keyword>
<feature type="transmembrane region" description="Helical" evidence="7">
    <location>
        <begin position="56"/>
        <end position="81"/>
    </location>
</feature>
<keyword evidence="10" id="KW-1185">Reference proteome</keyword>
<dbReference type="InterPro" id="IPR051790">
    <property type="entry name" value="Cytochrome_c-biogenesis_DsbD"/>
</dbReference>
<gene>
    <name evidence="9" type="ORF">GCM10007036_14660</name>
</gene>
<comment type="caution">
    <text evidence="9">The sequence shown here is derived from an EMBL/GenBank/DDBJ whole genome shotgun (WGS) entry which is preliminary data.</text>
</comment>
<dbReference type="RefSeq" id="WP_188517000.1">
    <property type="nucleotide sequence ID" value="NZ_BMES01000001.1"/>
</dbReference>
<evidence type="ECO:0000256" key="3">
    <source>
        <dbReference type="ARBA" id="ARBA00022692"/>
    </source>
</evidence>
<proteinExistence type="inferred from homology"/>